<accession>Q9YW05</accession>
<dbReference type="RefSeq" id="NP_048158.1">
    <property type="nucleotide sequence ID" value="NC_001993.1"/>
</dbReference>
<dbReference type="GeneID" id="1449901"/>
<keyword evidence="2" id="KW-1185">Reference proteome</keyword>
<dbReference type="PIR" id="T28248">
    <property type="entry name" value="T28248"/>
</dbReference>
<gene>
    <name evidence="1" type="primary">MSV087</name>
</gene>
<organism evidence="1 2">
    <name type="scientific">Melanoplus sanguinipes entomopoxvirus</name>
    <name type="common">MsEPV</name>
    <dbReference type="NCBI Taxonomy" id="83191"/>
    <lineage>
        <taxon>Viruses</taxon>
        <taxon>Varidnaviria</taxon>
        <taxon>Bamfordvirae</taxon>
        <taxon>Nucleocytoviricota</taxon>
        <taxon>Pokkesviricetes</taxon>
        <taxon>Chitovirales</taxon>
        <taxon>Poxviridae</taxon>
        <taxon>Entomopoxvirinae</taxon>
        <taxon>Deltaentomopoxvirus</taxon>
        <taxon>Deltaentomopoxvirus msanguinipes</taxon>
    </lineage>
</organism>
<organismHost>
    <name type="scientific">Melanoplus sanguinipes</name>
    <name type="common">Migratory grasshopper</name>
    <dbReference type="NCBI Taxonomy" id="65742"/>
</organismHost>
<evidence type="ECO:0000313" key="2">
    <source>
        <dbReference type="Proteomes" id="UP000172353"/>
    </source>
</evidence>
<dbReference type="OrthoDB" id="24408at10239"/>
<protein>
    <submittedName>
        <fullName evidence="1">ORF MSV087 putative thioredoxin, similar to Neurospora crassa GB:D45892</fullName>
    </submittedName>
</protein>
<evidence type="ECO:0000313" key="1">
    <source>
        <dbReference type="EMBL" id="AAC97638.1"/>
    </source>
</evidence>
<name>Q9YW05_MSEPV</name>
<sequence length="76" mass="8824">MDDNSITKNIRTYYIPDICMNCKKLNPEKVLVTDGKFKTNFLSFDQFNKNDTTFLEYASGGSSIPIKLFFNNGHYR</sequence>
<dbReference type="KEGG" id="vg:1449901"/>
<proteinExistence type="predicted"/>
<reference evidence="1 2" key="1">
    <citation type="journal article" date="1999" name="J. Virol.">
        <title>The genome of Melanoplus sanguinipes entomopoxvirus.</title>
        <authorList>
            <person name="Afonso C.L."/>
            <person name="Tulman E.R."/>
            <person name="Lu Z."/>
            <person name="Oma E."/>
            <person name="Kutish G.F."/>
            <person name="Rock D.L."/>
        </authorList>
    </citation>
    <scope>NUCLEOTIDE SEQUENCE [LARGE SCALE GENOMIC DNA]</scope>
    <source>
        <strain evidence="1">Tucson</strain>
    </source>
</reference>
<dbReference type="EMBL" id="AF063866">
    <property type="protein sequence ID" value="AAC97638.1"/>
    <property type="molecule type" value="Genomic_DNA"/>
</dbReference>
<dbReference type="Proteomes" id="UP000172353">
    <property type="component" value="Segment"/>
</dbReference>